<proteinExistence type="predicted"/>
<accession>A0A1I8Q4V2</accession>
<keyword evidence="2" id="KW-1185">Reference proteome</keyword>
<reference evidence="1" key="1">
    <citation type="submission" date="2020-05" db="UniProtKB">
        <authorList>
            <consortium name="EnsemblMetazoa"/>
        </authorList>
    </citation>
    <scope>IDENTIFICATION</scope>
    <source>
        <strain evidence="1">USDA</strain>
    </source>
</reference>
<sequence length="127" mass="13083">MAIVKYNFYVVCGLLVVISRSSVGQYGGGGMGYYPYPYYGGGGGGGCGGYPMPCYYQPYPVYNNPCYTSVCCGCGGGAGYGIGGGMGGVMGSGPDGGMGGGVGGYPYYTSGYPYYGNTLMFWTCYFL</sequence>
<dbReference type="EnsemblMetazoa" id="SCAU013930-RB">
    <property type="protein sequence ID" value="SCAU013930-PB"/>
    <property type="gene ID" value="SCAU013930"/>
</dbReference>
<dbReference type="Proteomes" id="UP000095300">
    <property type="component" value="Unassembled WGS sequence"/>
</dbReference>
<organism evidence="1 2">
    <name type="scientific">Stomoxys calcitrans</name>
    <name type="common">Stable fly</name>
    <name type="synonym">Conops calcitrans</name>
    <dbReference type="NCBI Taxonomy" id="35570"/>
    <lineage>
        <taxon>Eukaryota</taxon>
        <taxon>Metazoa</taxon>
        <taxon>Ecdysozoa</taxon>
        <taxon>Arthropoda</taxon>
        <taxon>Hexapoda</taxon>
        <taxon>Insecta</taxon>
        <taxon>Pterygota</taxon>
        <taxon>Neoptera</taxon>
        <taxon>Endopterygota</taxon>
        <taxon>Diptera</taxon>
        <taxon>Brachycera</taxon>
        <taxon>Muscomorpha</taxon>
        <taxon>Muscoidea</taxon>
        <taxon>Muscidae</taxon>
        <taxon>Stomoxys</taxon>
    </lineage>
</organism>
<evidence type="ECO:0000313" key="2">
    <source>
        <dbReference type="Proteomes" id="UP000095300"/>
    </source>
</evidence>
<dbReference type="VEuPathDB" id="VectorBase:SCAU013930"/>
<evidence type="ECO:0000313" key="1">
    <source>
        <dbReference type="EnsemblMetazoa" id="SCAU013930-PB"/>
    </source>
</evidence>
<name>A0A1I8Q4V2_STOCA</name>
<protein>
    <submittedName>
        <fullName evidence="1">Uncharacterized protein</fullName>
    </submittedName>
</protein>
<gene>
    <name evidence="1" type="primary">106095093</name>
</gene>
<dbReference type="AlphaFoldDB" id="A0A1I8Q4V2"/>